<keyword evidence="3" id="KW-0269">Exonuclease</keyword>
<dbReference type="Proteomes" id="UP000447434">
    <property type="component" value="Chromosome 6"/>
</dbReference>
<comment type="similarity">
    <text evidence="1">Belongs to the EXO5 family.</text>
</comment>
<evidence type="ECO:0000313" key="3">
    <source>
        <dbReference type="EMBL" id="KAE9611738.1"/>
    </source>
</evidence>
<dbReference type="PANTHER" id="PTHR14464">
    <property type="entry name" value="EXONUCLEASE V"/>
    <property type="match status" value="1"/>
</dbReference>
<feature type="compositionally biased region" description="Low complexity" evidence="2">
    <location>
        <begin position="356"/>
        <end position="367"/>
    </location>
</feature>
<evidence type="ECO:0000256" key="1">
    <source>
        <dbReference type="ARBA" id="ARBA00009797"/>
    </source>
</evidence>
<dbReference type="OrthoDB" id="354769at2759"/>
<feature type="region of interest" description="Disordered" evidence="2">
    <location>
        <begin position="356"/>
        <end position="375"/>
    </location>
</feature>
<dbReference type="GO" id="GO:0005634">
    <property type="term" value="C:nucleus"/>
    <property type="evidence" value="ECO:0007669"/>
    <property type="project" value="TreeGrafter"/>
</dbReference>
<keyword evidence="4" id="KW-1185">Reference proteome</keyword>
<sequence length="375" mass="43789">MYLCFVCYCIKYSYGCFCCICDGSHYWLLVPTTEADRSKRRLFCSEEPDIEDYGKMVTTKKKTIVAETLLHRFRSKRGLFVTDVTKTEWCEKQMEFSLFFKEWKNNNEPQRHDDFEEWCNKKQTDFALVYGGGRKNNEARKAGIARHIHLEKEVLKRVEVEINSQEDYMALKLVNFINGVNQLLFEGLTRELPIVAFAFEEGIWMVGKIDEIRMPILESDHNHNHNHNPVLVETKTRARDTIPAEAQKRNDIQVACTHSGLFARTLEDVVTCYKNTCKMLPLAHDQLVIRYEYQKDGSLLDEDKFSYDDGWLKNKIKNCLEFWLGGRDANYVADEEEWKCGFCDFVSDCPACSDLSDSTESLTSDESYPNPRYHH</sequence>
<protein>
    <submittedName>
        <fullName evidence="3">Putative exonuclease V</fullName>
    </submittedName>
</protein>
<name>A0A6A4QCL4_LUPAL</name>
<dbReference type="GO" id="GO:0045145">
    <property type="term" value="F:single-stranded DNA 5'-3' DNA exonuclease activity"/>
    <property type="evidence" value="ECO:0007669"/>
    <property type="project" value="InterPro"/>
</dbReference>
<organism evidence="3 4">
    <name type="scientific">Lupinus albus</name>
    <name type="common">White lupine</name>
    <name type="synonym">Lupinus termis</name>
    <dbReference type="NCBI Taxonomy" id="3870"/>
    <lineage>
        <taxon>Eukaryota</taxon>
        <taxon>Viridiplantae</taxon>
        <taxon>Streptophyta</taxon>
        <taxon>Embryophyta</taxon>
        <taxon>Tracheophyta</taxon>
        <taxon>Spermatophyta</taxon>
        <taxon>Magnoliopsida</taxon>
        <taxon>eudicotyledons</taxon>
        <taxon>Gunneridae</taxon>
        <taxon>Pentapetalae</taxon>
        <taxon>rosids</taxon>
        <taxon>fabids</taxon>
        <taxon>Fabales</taxon>
        <taxon>Fabaceae</taxon>
        <taxon>Papilionoideae</taxon>
        <taxon>50 kb inversion clade</taxon>
        <taxon>genistoids sensu lato</taxon>
        <taxon>core genistoids</taxon>
        <taxon>Genisteae</taxon>
        <taxon>Lupinus</taxon>
    </lineage>
</organism>
<evidence type="ECO:0000256" key="2">
    <source>
        <dbReference type="SAM" id="MobiDB-lite"/>
    </source>
</evidence>
<dbReference type="InterPro" id="IPR019190">
    <property type="entry name" value="EXOV"/>
</dbReference>
<dbReference type="EMBL" id="WOCE01000006">
    <property type="protein sequence ID" value="KAE9611738.1"/>
    <property type="molecule type" value="Genomic_DNA"/>
</dbReference>
<keyword evidence="3" id="KW-0378">Hydrolase</keyword>
<accession>A0A6A4QCL4</accession>
<comment type="caution">
    <text evidence="3">The sequence shown here is derived from an EMBL/GenBank/DDBJ whole genome shotgun (WGS) entry which is preliminary data.</text>
</comment>
<keyword evidence="3" id="KW-0540">Nuclease</keyword>
<dbReference type="AlphaFoldDB" id="A0A6A4QCL4"/>
<evidence type="ECO:0000313" key="4">
    <source>
        <dbReference type="Proteomes" id="UP000447434"/>
    </source>
</evidence>
<dbReference type="GO" id="GO:0036297">
    <property type="term" value="P:interstrand cross-link repair"/>
    <property type="evidence" value="ECO:0007669"/>
    <property type="project" value="TreeGrafter"/>
</dbReference>
<reference evidence="4" key="1">
    <citation type="journal article" date="2020" name="Nat. Commun.">
        <title>Genome sequence of the cluster root forming white lupin.</title>
        <authorList>
            <person name="Hufnagel B."/>
            <person name="Marques A."/>
            <person name="Soriano A."/>
            <person name="Marques L."/>
            <person name="Divol F."/>
            <person name="Doumas P."/>
            <person name="Sallet E."/>
            <person name="Mancinotti D."/>
            <person name="Carrere S."/>
            <person name="Marande W."/>
            <person name="Arribat S."/>
            <person name="Keller J."/>
            <person name="Huneau C."/>
            <person name="Blein T."/>
            <person name="Aime D."/>
            <person name="Laguerre M."/>
            <person name="Taylor J."/>
            <person name="Schubert V."/>
            <person name="Nelson M."/>
            <person name="Geu-Flores F."/>
            <person name="Crespi M."/>
            <person name="Gallardo-Guerrero K."/>
            <person name="Delaux P.-M."/>
            <person name="Salse J."/>
            <person name="Berges H."/>
            <person name="Guyot R."/>
            <person name="Gouzy J."/>
            <person name="Peret B."/>
        </authorList>
    </citation>
    <scope>NUCLEOTIDE SEQUENCE [LARGE SCALE GENOMIC DNA]</scope>
    <source>
        <strain evidence="4">cv. Amiga</strain>
    </source>
</reference>
<dbReference type="Pfam" id="PF09810">
    <property type="entry name" value="Exo5"/>
    <property type="match status" value="2"/>
</dbReference>
<gene>
    <name evidence="3" type="ORF">Lalb_Chr06g0165641</name>
</gene>
<proteinExistence type="inferred from homology"/>
<dbReference type="PANTHER" id="PTHR14464:SF4">
    <property type="entry name" value="EXONUCLEASE V"/>
    <property type="match status" value="1"/>
</dbReference>